<reference evidence="1 2" key="1">
    <citation type="journal article" date="2019" name="Environ. Microbiol.">
        <title>At the nexus of three kingdoms: the genome of the mycorrhizal fungus Gigaspora margarita provides insights into plant, endobacterial and fungal interactions.</title>
        <authorList>
            <person name="Venice F."/>
            <person name="Ghignone S."/>
            <person name="Salvioli di Fossalunga A."/>
            <person name="Amselem J."/>
            <person name="Novero M."/>
            <person name="Xianan X."/>
            <person name="Sedzielewska Toro K."/>
            <person name="Morin E."/>
            <person name="Lipzen A."/>
            <person name="Grigoriev I.V."/>
            <person name="Henrissat B."/>
            <person name="Martin F.M."/>
            <person name="Bonfante P."/>
        </authorList>
    </citation>
    <scope>NUCLEOTIDE SEQUENCE [LARGE SCALE GENOMIC DNA]</scope>
    <source>
        <strain evidence="1 2">BEG34</strain>
    </source>
</reference>
<organism evidence="1 2">
    <name type="scientific">Gigaspora margarita</name>
    <dbReference type="NCBI Taxonomy" id="4874"/>
    <lineage>
        <taxon>Eukaryota</taxon>
        <taxon>Fungi</taxon>
        <taxon>Fungi incertae sedis</taxon>
        <taxon>Mucoromycota</taxon>
        <taxon>Glomeromycotina</taxon>
        <taxon>Glomeromycetes</taxon>
        <taxon>Diversisporales</taxon>
        <taxon>Gigasporaceae</taxon>
        <taxon>Gigaspora</taxon>
    </lineage>
</organism>
<keyword evidence="2" id="KW-1185">Reference proteome</keyword>
<protein>
    <submittedName>
        <fullName evidence="1">Reverse transcriptase</fullName>
    </submittedName>
</protein>
<keyword evidence="1" id="KW-0695">RNA-directed DNA polymerase</keyword>
<dbReference type="EMBL" id="WTPW01000158">
    <property type="protein sequence ID" value="KAF0541047.1"/>
    <property type="molecule type" value="Genomic_DNA"/>
</dbReference>
<keyword evidence="1" id="KW-0548">Nucleotidyltransferase</keyword>
<gene>
    <name evidence="1" type="ORF">F8M41_005891</name>
</gene>
<dbReference type="AlphaFoldDB" id="A0A8H4ERM2"/>
<accession>A0A8H4ERM2</accession>
<keyword evidence="1" id="KW-0808">Transferase</keyword>
<evidence type="ECO:0000313" key="2">
    <source>
        <dbReference type="Proteomes" id="UP000439903"/>
    </source>
</evidence>
<name>A0A8H4ERM2_GIGMA</name>
<dbReference type="GO" id="GO:0003964">
    <property type="term" value="F:RNA-directed DNA polymerase activity"/>
    <property type="evidence" value="ECO:0007669"/>
    <property type="project" value="UniProtKB-KW"/>
</dbReference>
<proteinExistence type="predicted"/>
<dbReference type="OrthoDB" id="2444730at2759"/>
<evidence type="ECO:0000313" key="1">
    <source>
        <dbReference type="EMBL" id="KAF0541047.1"/>
    </source>
</evidence>
<dbReference type="Proteomes" id="UP000439903">
    <property type="component" value="Unassembled WGS sequence"/>
</dbReference>
<sequence length="290" mass="34099">MARVIQKILNKVLTERYILKGLNFAGLPGDCASAPIHIVNNLIVYLKEEKLRCEFYCRILEKPSIHYYEVWSNRGIRGEEGIDQGEIIFLLVWQITYDPLLCKLQQLEKGFEIKLRWSILAQRETKTEVFRTKCIAYADDTTLFAPFRENLQIKVILAETYRYHITEWQVRINNGGPLEEFTRLRLKKAQLDLCSPTSIWELNREQHIQYITSHNLNYRIMVLAKKLNLDVPKSIATKNWDLTKGEVTNGTIMHLLKIIGWAGNIKSLQKLELWFIDKLYDMCSEMMLTW</sequence>
<comment type="caution">
    <text evidence="1">The sequence shown here is derived from an EMBL/GenBank/DDBJ whole genome shotgun (WGS) entry which is preliminary data.</text>
</comment>